<accession>A0A427A7Q2</accession>
<evidence type="ECO:0000313" key="2">
    <source>
        <dbReference type="Proteomes" id="UP000287651"/>
    </source>
</evidence>
<dbReference type="Gene3D" id="3.40.720.10">
    <property type="entry name" value="Alkaline Phosphatase, subunit A"/>
    <property type="match status" value="1"/>
</dbReference>
<reference evidence="1 2" key="1">
    <citation type="journal article" date="2014" name="Agronomy (Basel)">
        <title>A Draft Genome Sequence for Ensete ventricosum, the Drought-Tolerant Tree Against Hunger.</title>
        <authorList>
            <person name="Harrison J."/>
            <person name="Moore K.A."/>
            <person name="Paszkiewicz K."/>
            <person name="Jones T."/>
            <person name="Grant M."/>
            <person name="Ambacheew D."/>
            <person name="Muzemil S."/>
            <person name="Studholme D.J."/>
        </authorList>
    </citation>
    <scope>NUCLEOTIDE SEQUENCE [LARGE SCALE GENOMIC DNA]</scope>
</reference>
<dbReference type="PANTHER" id="PTHR23072:SF0">
    <property type="entry name" value="GPI ETHANOLAMINE PHOSPHATE TRANSFERASE 2"/>
    <property type="match status" value="1"/>
</dbReference>
<protein>
    <submittedName>
        <fullName evidence="1">Uncharacterized protein</fullName>
    </submittedName>
</protein>
<sequence>MVIDGLPAEFVLGRGDKPPTKAMMEAMPYTQSLLSGGKAQGYYAKAAPPTVTMPRFYTILAWTMWGILVDAIGMLFRNFHIGIITFGDFKGICVFGRLVQVYAFGGWSRITTSFPLEKLVNITLCYEAPPQEVRNLIKLLLLQVDIAPTLALLFGVPIPKNNIGVLLRGMFDTLTDYNLRAHKGTLDVCCNKVSHG</sequence>
<dbReference type="EMBL" id="AMZH03003455">
    <property type="protein sequence ID" value="RRT72270.1"/>
    <property type="molecule type" value="Genomic_DNA"/>
</dbReference>
<comment type="caution">
    <text evidence="1">The sequence shown here is derived from an EMBL/GenBank/DDBJ whole genome shotgun (WGS) entry which is preliminary data.</text>
</comment>
<dbReference type="GO" id="GO:0051267">
    <property type="term" value="F:CP2 mannose-ethanolamine phosphotransferase activity"/>
    <property type="evidence" value="ECO:0007669"/>
    <property type="project" value="TreeGrafter"/>
</dbReference>
<evidence type="ECO:0000313" key="1">
    <source>
        <dbReference type="EMBL" id="RRT72270.1"/>
    </source>
</evidence>
<dbReference type="GO" id="GO:0006506">
    <property type="term" value="P:GPI anchor biosynthetic process"/>
    <property type="evidence" value="ECO:0007669"/>
    <property type="project" value="InterPro"/>
</dbReference>
<dbReference type="PANTHER" id="PTHR23072">
    <property type="entry name" value="PHOSPHATIDYLINOSITOL GLYCAN-RELATED"/>
    <property type="match status" value="1"/>
</dbReference>
<gene>
    <name evidence="1" type="ORF">B296_00022888</name>
</gene>
<dbReference type="Proteomes" id="UP000287651">
    <property type="component" value="Unassembled WGS sequence"/>
</dbReference>
<organism evidence="1 2">
    <name type="scientific">Ensete ventricosum</name>
    <name type="common">Abyssinian banana</name>
    <name type="synonym">Musa ensete</name>
    <dbReference type="NCBI Taxonomy" id="4639"/>
    <lineage>
        <taxon>Eukaryota</taxon>
        <taxon>Viridiplantae</taxon>
        <taxon>Streptophyta</taxon>
        <taxon>Embryophyta</taxon>
        <taxon>Tracheophyta</taxon>
        <taxon>Spermatophyta</taxon>
        <taxon>Magnoliopsida</taxon>
        <taxon>Liliopsida</taxon>
        <taxon>Zingiberales</taxon>
        <taxon>Musaceae</taxon>
        <taxon>Ensete</taxon>
    </lineage>
</organism>
<name>A0A427A7Q2_ENSVE</name>
<dbReference type="GO" id="GO:0005789">
    <property type="term" value="C:endoplasmic reticulum membrane"/>
    <property type="evidence" value="ECO:0007669"/>
    <property type="project" value="TreeGrafter"/>
</dbReference>
<proteinExistence type="predicted"/>
<dbReference type="InterPro" id="IPR017850">
    <property type="entry name" value="Alkaline_phosphatase_core_sf"/>
</dbReference>
<dbReference type="InterPro" id="IPR039527">
    <property type="entry name" value="PIGG/GPI7"/>
</dbReference>
<dbReference type="SUPFAM" id="SSF53649">
    <property type="entry name" value="Alkaline phosphatase-like"/>
    <property type="match status" value="1"/>
</dbReference>
<dbReference type="AlphaFoldDB" id="A0A427A7Q2"/>